<organism evidence="2 3">
    <name type="scientific">Dokdonia genika</name>
    <dbReference type="NCBI Taxonomy" id="308113"/>
    <lineage>
        <taxon>Bacteria</taxon>
        <taxon>Pseudomonadati</taxon>
        <taxon>Bacteroidota</taxon>
        <taxon>Flavobacteriia</taxon>
        <taxon>Flavobacteriales</taxon>
        <taxon>Flavobacteriaceae</taxon>
        <taxon>Dokdonia</taxon>
    </lineage>
</organism>
<dbReference type="Proteomes" id="UP001595878">
    <property type="component" value="Unassembled WGS sequence"/>
</dbReference>
<keyword evidence="1" id="KW-1133">Transmembrane helix</keyword>
<protein>
    <submittedName>
        <fullName evidence="2">Uncharacterized protein</fullName>
    </submittedName>
</protein>
<keyword evidence="3" id="KW-1185">Reference proteome</keyword>
<evidence type="ECO:0000256" key="1">
    <source>
        <dbReference type="SAM" id="Phobius"/>
    </source>
</evidence>
<evidence type="ECO:0000313" key="2">
    <source>
        <dbReference type="EMBL" id="MFC4690703.1"/>
    </source>
</evidence>
<reference evidence="3" key="1">
    <citation type="journal article" date="2019" name="Int. J. Syst. Evol. Microbiol.">
        <title>The Global Catalogue of Microorganisms (GCM) 10K type strain sequencing project: providing services to taxonomists for standard genome sequencing and annotation.</title>
        <authorList>
            <consortium name="The Broad Institute Genomics Platform"/>
            <consortium name="The Broad Institute Genome Sequencing Center for Infectious Disease"/>
            <person name="Wu L."/>
            <person name="Ma J."/>
        </authorList>
    </citation>
    <scope>NUCLEOTIDE SEQUENCE [LARGE SCALE GENOMIC DNA]</scope>
    <source>
        <strain evidence="3">CGMCC 4.7427</strain>
    </source>
</reference>
<sequence>MAILRGLQRRLALIAIAGAVAVALIIIFNNNDKNVQPEIITGNSLLKKIMNSSGGKENYEGIKSLSFEKAFKLYDKDSITEIDRLEKHTYDFTNGAMRSITWKDSLHTYKLIQRDTAILQFKDGTRDTSVSRKALQNKLYAATFVLGLPYTLDTDSSVKTYSGITDFQGKPAHELKVTFQDGTDTWYLYYEESTLDWLGYWVQTSDHYSLVINEEMINEKGFTLSRKRKSYRTDAQKSRLYLRADYEYSNYLIQ</sequence>
<keyword evidence="1" id="KW-0812">Transmembrane</keyword>
<dbReference type="RefSeq" id="WP_380033953.1">
    <property type="nucleotide sequence ID" value="NZ_JBHSHB010000016.1"/>
</dbReference>
<feature type="transmembrane region" description="Helical" evidence="1">
    <location>
        <begin position="12"/>
        <end position="29"/>
    </location>
</feature>
<dbReference type="EMBL" id="JBHSHB010000016">
    <property type="protein sequence ID" value="MFC4690703.1"/>
    <property type="molecule type" value="Genomic_DNA"/>
</dbReference>
<comment type="caution">
    <text evidence="2">The sequence shown here is derived from an EMBL/GenBank/DDBJ whole genome shotgun (WGS) entry which is preliminary data.</text>
</comment>
<proteinExistence type="predicted"/>
<gene>
    <name evidence="2" type="ORF">ACFO5T_09725</name>
</gene>
<evidence type="ECO:0000313" key="3">
    <source>
        <dbReference type="Proteomes" id="UP001595878"/>
    </source>
</evidence>
<keyword evidence="1" id="KW-0472">Membrane</keyword>
<name>A0ABV9LAG5_9FLAO</name>
<accession>A0ABV9LAG5</accession>